<dbReference type="RefSeq" id="WP_163067447.1">
    <property type="nucleotide sequence ID" value="NZ_CP048649.1"/>
</dbReference>
<evidence type="ECO:0008006" key="3">
    <source>
        <dbReference type="Google" id="ProtNLM"/>
    </source>
</evidence>
<reference evidence="1 2" key="1">
    <citation type="submission" date="2020-02" db="EMBL/GenBank/DDBJ databases">
        <authorList>
            <person name="Kim Y.B."/>
            <person name="Roh S.W."/>
        </authorList>
    </citation>
    <scope>NUCLEOTIDE SEQUENCE [LARGE SCALE GENOMIC DNA]</scope>
    <source>
        <strain evidence="1 2">DSM 103574</strain>
    </source>
</reference>
<dbReference type="Proteomes" id="UP000466848">
    <property type="component" value="Chromosome"/>
</dbReference>
<gene>
    <name evidence="1" type="ORF">Ami103574_13305</name>
</gene>
<evidence type="ECO:0000313" key="1">
    <source>
        <dbReference type="EMBL" id="QIB70208.1"/>
    </source>
</evidence>
<dbReference type="AlphaFoldDB" id="A0A858BYL1"/>
<proteinExistence type="predicted"/>
<sequence>MSYTSGTNYRSIKNFSGSRGTIGKLQSTAFANNYGKLNTSKTSNSNSSNTDMNILTVQLKTYSKLAQNSAKEVQESGTKLTATGDSSLFGKAEKSGSTKSVVSEATDFVNNYNSMLSSINELGGTENRQFLASLKQYAQDNKDALKQAGITVLTDGSLIMNKKDMSAASLDSLKAVLNSKDSFAAKVTDLSSDIEANVQKKLKENMSIIGSNIKNSSSSGSYFNYFA</sequence>
<protein>
    <recommendedName>
        <fullName evidence="3">Flagellar hook-associated protein 2 C-terminus</fullName>
    </recommendedName>
</protein>
<dbReference type="KEGG" id="abut:Ami103574_13305"/>
<evidence type="ECO:0000313" key="2">
    <source>
        <dbReference type="Proteomes" id="UP000466848"/>
    </source>
</evidence>
<accession>A0A858BYL1</accession>
<organism evidence="1 2">
    <name type="scientific">Aminipila butyrica</name>
    <dbReference type="NCBI Taxonomy" id="433296"/>
    <lineage>
        <taxon>Bacteria</taxon>
        <taxon>Bacillati</taxon>
        <taxon>Bacillota</taxon>
        <taxon>Clostridia</taxon>
        <taxon>Peptostreptococcales</taxon>
        <taxon>Anaerovoracaceae</taxon>
        <taxon>Aminipila</taxon>
    </lineage>
</organism>
<dbReference type="EMBL" id="CP048649">
    <property type="protein sequence ID" value="QIB70208.1"/>
    <property type="molecule type" value="Genomic_DNA"/>
</dbReference>
<keyword evidence="2" id="KW-1185">Reference proteome</keyword>
<name>A0A858BYL1_9FIRM</name>